<dbReference type="GO" id="GO:0000824">
    <property type="term" value="F:inositol-1,4,5,6-tetrakisphosphate 3-kinase activity"/>
    <property type="evidence" value="ECO:0007669"/>
    <property type="project" value="TreeGrafter"/>
</dbReference>
<dbReference type="EC" id="2.7.-.-" evidence="4"/>
<dbReference type="AlphaFoldDB" id="A0A3D8R5L2"/>
<feature type="compositionally biased region" description="Basic and acidic residues" evidence="5">
    <location>
        <begin position="16"/>
        <end position="30"/>
    </location>
</feature>
<dbReference type="InterPro" id="IPR038286">
    <property type="entry name" value="IPK_sf"/>
</dbReference>
<gene>
    <name evidence="6" type="ORF">BP6252_08349</name>
</gene>
<feature type="region of interest" description="Disordered" evidence="5">
    <location>
        <begin position="352"/>
        <end position="376"/>
    </location>
</feature>
<name>A0A3D8R5L2_9HELO</name>
<dbReference type="Proteomes" id="UP000256645">
    <property type="component" value="Unassembled WGS sequence"/>
</dbReference>
<sequence length="420" mass="45995">MHNEPDVAAGSIGHESGPEDIKPDVEEGRRNGGRKAVIPRHAERTESEFLLLQVPRFFGGNSPTPPAFLVIANGASRMKDNMAKPLPAAADLVDYNYAVAGHDGVLCDADGELFIKPCTLPEVAFYEASIQDHPDFAEYMPTFLGTLELSDNQNVSIEEQGAALIAKRSIPEPVVPTKTGKRIATNTAVVLENAAHGFVRPNILDVKLGVRLWADDAHQDKKKRFDLVTQETTHKDLGFRIAGMRVWQGEGAVGADIDQDGYKIYNKDYGRFSVNTSNVNEAFRNFIFAESAGIDEELGCLVAQAFLADLTRIQEVLEGQESRMFSASLLFVFEGDGTALRCAMEDASKPAINGNGHHIVDEDEEEADEDDEEEENLPKIYTLKVIDFAHAQWTPGMGPDENALTGVRSVARILRDLGKA</sequence>
<protein>
    <recommendedName>
        <fullName evidence="4">Kinase</fullName>
        <ecNumber evidence="4">2.7.-.-</ecNumber>
    </recommendedName>
</protein>
<dbReference type="SUPFAM" id="SSF56104">
    <property type="entry name" value="SAICAR synthase-like"/>
    <property type="match status" value="1"/>
</dbReference>
<feature type="compositionally biased region" description="Acidic residues" evidence="5">
    <location>
        <begin position="361"/>
        <end position="375"/>
    </location>
</feature>
<evidence type="ECO:0000313" key="6">
    <source>
        <dbReference type="EMBL" id="RDW69329.1"/>
    </source>
</evidence>
<dbReference type="EMBL" id="PDLM01000009">
    <property type="protein sequence ID" value="RDW69329.1"/>
    <property type="molecule type" value="Genomic_DNA"/>
</dbReference>
<keyword evidence="3 4" id="KW-0418">Kinase</keyword>
<dbReference type="OrthoDB" id="338650at2759"/>
<dbReference type="InterPro" id="IPR005522">
    <property type="entry name" value="IPK"/>
</dbReference>
<accession>A0A3D8R5L2</accession>
<evidence type="ECO:0000256" key="1">
    <source>
        <dbReference type="ARBA" id="ARBA00007374"/>
    </source>
</evidence>
<dbReference type="Gene3D" id="3.30.470.160">
    <property type="entry name" value="Inositol polyphosphate kinase"/>
    <property type="match status" value="1"/>
</dbReference>
<comment type="similarity">
    <text evidence="1 4">Belongs to the inositol phosphokinase (IPK) family.</text>
</comment>
<comment type="caution">
    <text evidence="6">The sequence shown here is derived from an EMBL/GenBank/DDBJ whole genome shotgun (WGS) entry which is preliminary data.</text>
</comment>
<keyword evidence="7" id="KW-1185">Reference proteome</keyword>
<evidence type="ECO:0000313" key="7">
    <source>
        <dbReference type="Proteomes" id="UP000256645"/>
    </source>
</evidence>
<dbReference type="Pfam" id="PF03770">
    <property type="entry name" value="IPK"/>
    <property type="match status" value="1"/>
</dbReference>
<reference evidence="6 7" key="1">
    <citation type="journal article" date="2018" name="IMA Fungus">
        <title>IMA Genome-F 9: Draft genome sequence of Annulohypoxylon stygium, Aspergillus mulundensis, Berkeleyomyces basicola (syn. Thielaviopsis basicola), Ceratocystis smalleyi, two Cercospora beticola strains, Coleophoma cylindrospora, Fusarium fracticaudum, Phialophora cf. hyalina, and Morchella septimelata.</title>
        <authorList>
            <person name="Wingfield B.D."/>
            <person name="Bills G.F."/>
            <person name="Dong Y."/>
            <person name="Huang W."/>
            <person name="Nel W.J."/>
            <person name="Swalarsk-Parry B.S."/>
            <person name="Vaghefi N."/>
            <person name="Wilken P.M."/>
            <person name="An Z."/>
            <person name="de Beer Z.W."/>
            <person name="De Vos L."/>
            <person name="Chen L."/>
            <person name="Duong T.A."/>
            <person name="Gao Y."/>
            <person name="Hammerbacher A."/>
            <person name="Kikkert J.R."/>
            <person name="Li Y."/>
            <person name="Li H."/>
            <person name="Li K."/>
            <person name="Li Q."/>
            <person name="Liu X."/>
            <person name="Ma X."/>
            <person name="Naidoo K."/>
            <person name="Pethybridge S.J."/>
            <person name="Sun J."/>
            <person name="Steenkamp E.T."/>
            <person name="van der Nest M.A."/>
            <person name="van Wyk S."/>
            <person name="Wingfield M.J."/>
            <person name="Xiong C."/>
            <person name="Yue Q."/>
            <person name="Zhang X."/>
        </authorList>
    </citation>
    <scope>NUCLEOTIDE SEQUENCE [LARGE SCALE GENOMIC DNA]</scope>
    <source>
        <strain evidence="6 7">BP6252</strain>
    </source>
</reference>
<dbReference type="GO" id="GO:0046854">
    <property type="term" value="P:phosphatidylinositol phosphate biosynthetic process"/>
    <property type="evidence" value="ECO:0007669"/>
    <property type="project" value="TreeGrafter"/>
</dbReference>
<dbReference type="STRING" id="1849047.A0A3D8R5L2"/>
<organism evidence="6 7">
    <name type="scientific">Coleophoma cylindrospora</name>
    <dbReference type="NCBI Taxonomy" id="1849047"/>
    <lineage>
        <taxon>Eukaryota</taxon>
        <taxon>Fungi</taxon>
        <taxon>Dikarya</taxon>
        <taxon>Ascomycota</taxon>
        <taxon>Pezizomycotina</taxon>
        <taxon>Leotiomycetes</taxon>
        <taxon>Helotiales</taxon>
        <taxon>Dermateaceae</taxon>
        <taxon>Coleophoma</taxon>
    </lineage>
</organism>
<dbReference type="GO" id="GO:0008440">
    <property type="term" value="F:inositol-1,4,5-trisphosphate 3-kinase activity"/>
    <property type="evidence" value="ECO:0007669"/>
    <property type="project" value="TreeGrafter"/>
</dbReference>
<evidence type="ECO:0000256" key="3">
    <source>
        <dbReference type="ARBA" id="ARBA00022777"/>
    </source>
</evidence>
<dbReference type="PANTHER" id="PTHR12400:SF103">
    <property type="entry name" value="INOSITOL POLYPHOSPHATE MULTIKINASE"/>
    <property type="match status" value="1"/>
</dbReference>
<feature type="region of interest" description="Disordered" evidence="5">
    <location>
        <begin position="1"/>
        <end position="35"/>
    </location>
</feature>
<dbReference type="GO" id="GO:0032958">
    <property type="term" value="P:inositol phosphate biosynthetic process"/>
    <property type="evidence" value="ECO:0007669"/>
    <property type="project" value="InterPro"/>
</dbReference>
<dbReference type="GO" id="GO:0005737">
    <property type="term" value="C:cytoplasm"/>
    <property type="evidence" value="ECO:0007669"/>
    <property type="project" value="TreeGrafter"/>
</dbReference>
<evidence type="ECO:0000256" key="2">
    <source>
        <dbReference type="ARBA" id="ARBA00022679"/>
    </source>
</evidence>
<dbReference type="GO" id="GO:0005634">
    <property type="term" value="C:nucleus"/>
    <property type="evidence" value="ECO:0007669"/>
    <property type="project" value="TreeGrafter"/>
</dbReference>
<dbReference type="PANTHER" id="PTHR12400">
    <property type="entry name" value="INOSITOL POLYPHOSPHATE KINASE"/>
    <property type="match status" value="1"/>
</dbReference>
<keyword evidence="2 4" id="KW-0808">Transferase</keyword>
<proteinExistence type="inferred from homology"/>
<evidence type="ECO:0000256" key="5">
    <source>
        <dbReference type="SAM" id="MobiDB-lite"/>
    </source>
</evidence>
<evidence type="ECO:0000256" key="4">
    <source>
        <dbReference type="RuleBase" id="RU363090"/>
    </source>
</evidence>